<dbReference type="PROSITE" id="PS00374">
    <property type="entry name" value="MGMT"/>
    <property type="match status" value="1"/>
</dbReference>
<keyword evidence="3 9" id="KW-0963">Cytoplasm</keyword>
<evidence type="ECO:0000256" key="1">
    <source>
        <dbReference type="ARBA" id="ARBA00001286"/>
    </source>
</evidence>
<dbReference type="STRING" id="247523.B0W48_00130"/>
<evidence type="ECO:0000256" key="8">
    <source>
        <dbReference type="ARBA" id="ARBA00049348"/>
    </source>
</evidence>
<dbReference type="Pfam" id="PF02870">
    <property type="entry name" value="Methyltransf_1N"/>
    <property type="match status" value="1"/>
</dbReference>
<reference evidence="12 13" key="1">
    <citation type="submission" date="2017-02" db="EMBL/GenBank/DDBJ databases">
        <title>Complete genome sequence of the cold-active Pseudoalteromonas aliena strain EH1 isolated from Arctic seawater.</title>
        <authorList>
            <person name="Kim E."/>
            <person name="Heo E."/>
            <person name="Kim H."/>
            <person name="Kim D."/>
        </authorList>
    </citation>
    <scope>NUCLEOTIDE SEQUENCE [LARGE SCALE GENOMIC DNA]</scope>
    <source>
        <strain evidence="12 13">EH1</strain>
    </source>
</reference>
<dbReference type="InterPro" id="IPR014048">
    <property type="entry name" value="MethylDNA_cys_MeTrfase_DNA-bd"/>
</dbReference>
<dbReference type="PANTHER" id="PTHR10815:SF13">
    <property type="entry name" value="METHYLATED-DNA--PROTEIN-CYSTEINE METHYLTRANSFERASE"/>
    <property type="match status" value="1"/>
</dbReference>
<dbReference type="HAMAP" id="MF_00772">
    <property type="entry name" value="OGT"/>
    <property type="match status" value="1"/>
</dbReference>
<accession>A0A1Q2GT94</accession>
<dbReference type="AlphaFoldDB" id="A0A1Q2GT94"/>
<comment type="catalytic activity">
    <reaction evidence="8 9">
        <text>a 6-O-methyl-2'-deoxyguanosine in DNA + L-cysteinyl-[protein] = S-methyl-L-cysteinyl-[protein] + a 2'-deoxyguanosine in DNA</text>
        <dbReference type="Rhea" id="RHEA:24000"/>
        <dbReference type="Rhea" id="RHEA-COMP:10131"/>
        <dbReference type="Rhea" id="RHEA-COMP:10132"/>
        <dbReference type="Rhea" id="RHEA-COMP:11367"/>
        <dbReference type="Rhea" id="RHEA-COMP:11368"/>
        <dbReference type="ChEBI" id="CHEBI:29950"/>
        <dbReference type="ChEBI" id="CHEBI:82612"/>
        <dbReference type="ChEBI" id="CHEBI:85445"/>
        <dbReference type="ChEBI" id="CHEBI:85448"/>
        <dbReference type="EC" id="2.1.1.63"/>
    </reaction>
</comment>
<evidence type="ECO:0000256" key="6">
    <source>
        <dbReference type="ARBA" id="ARBA00022763"/>
    </source>
</evidence>
<evidence type="ECO:0000256" key="7">
    <source>
        <dbReference type="ARBA" id="ARBA00023204"/>
    </source>
</evidence>
<dbReference type="FunFam" id="1.10.10.10:FF:000214">
    <property type="entry name" value="Methylated-DNA--protein-cysteine methyltransferase"/>
    <property type="match status" value="1"/>
</dbReference>
<dbReference type="InterPro" id="IPR036217">
    <property type="entry name" value="MethylDNA_cys_MeTrfase_DNAb"/>
</dbReference>
<dbReference type="GO" id="GO:0032259">
    <property type="term" value="P:methylation"/>
    <property type="evidence" value="ECO:0007669"/>
    <property type="project" value="UniProtKB-KW"/>
</dbReference>
<proteinExistence type="inferred from homology"/>
<evidence type="ECO:0000313" key="12">
    <source>
        <dbReference type="EMBL" id="AQP98339.1"/>
    </source>
</evidence>
<dbReference type="GO" id="GO:0006307">
    <property type="term" value="P:DNA alkylation repair"/>
    <property type="evidence" value="ECO:0007669"/>
    <property type="project" value="UniProtKB-UniRule"/>
</dbReference>
<dbReference type="CDD" id="cd06445">
    <property type="entry name" value="ATase"/>
    <property type="match status" value="1"/>
</dbReference>
<dbReference type="RefSeq" id="WP_077535075.1">
    <property type="nucleotide sequence ID" value="NZ_CP019628.1"/>
</dbReference>
<comment type="subcellular location">
    <subcellularLocation>
        <location evidence="9">Cytoplasm</location>
    </subcellularLocation>
</comment>
<comment type="function">
    <text evidence="9">Involved in the cellular defense against the biological effects of O6-methylguanine (O6-MeG) and O4-methylthymine (O4-MeT) in DNA. Repairs the methylated nucleobase in DNA by stoichiometrically transferring the methyl group to a cysteine residue in the enzyme. This is a suicide reaction: the enzyme is irreversibly inactivated.</text>
</comment>
<evidence type="ECO:0000256" key="4">
    <source>
        <dbReference type="ARBA" id="ARBA00022603"/>
    </source>
</evidence>
<evidence type="ECO:0000256" key="2">
    <source>
        <dbReference type="ARBA" id="ARBA00008711"/>
    </source>
</evidence>
<dbReference type="GO" id="GO:0005737">
    <property type="term" value="C:cytoplasm"/>
    <property type="evidence" value="ECO:0007669"/>
    <property type="project" value="UniProtKB-SubCell"/>
</dbReference>
<keyword evidence="4 9" id="KW-0489">Methyltransferase</keyword>
<protein>
    <recommendedName>
        <fullName evidence="9">Methylated-DNA--protein-cysteine methyltransferase</fullName>
        <ecNumber evidence="9">2.1.1.63</ecNumber>
    </recommendedName>
    <alternativeName>
        <fullName evidence="9">6-O-methylguanine-DNA methyltransferase</fullName>
        <shortName evidence="9">MGMT</shortName>
    </alternativeName>
    <alternativeName>
        <fullName evidence="9">O-6-methylguanine-DNA-alkyltransferase</fullName>
    </alternativeName>
</protein>
<dbReference type="KEGG" id="paln:B0W48_00130"/>
<evidence type="ECO:0000256" key="3">
    <source>
        <dbReference type="ARBA" id="ARBA00022490"/>
    </source>
</evidence>
<dbReference type="EC" id="2.1.1.63" evidence="9"/>
<feature type="domain" description="Methylguanine DNA methyltransferase ribonuclease-like" evidence="11">
    <location>
        <begin position="3"/>
        <end position="71"/>
    </location>
</feature>
<dbReference type="PANTHER" id="PTHR10815">
    <property type="entry name" value="METHYLATED-DNA--PROTEIN-CYSTEINE METHYLTRANSFERASE"/>
    <property type="match status" value="1"/>
</dbReference>
<dbReference type="InterPro" id="IPR036631">
    <property type="entry name" value="MGMT_N_sf"/>
</dbReference>
<feature type="domain" description="Methylated-DNA-[protein]-cysteine S-methyltransferase DNA binding" evidence="10">
    <location>
        <begin position="76"/>
        <end position="154"/>
    </location>
</feature>
<dbReference type="InterPro" id="IPR036388">
    <property type="entry name" value="WH-like_DNA-bd_sf"/>
</dbReference>
<comment type="catalytic activity">
    <reaction evidence="1 9">
        <text>a 4-O-methyl-thymidine in DNA + L-cysteinyl-[protein] = a thymidine in DNA + S-methyl-L-cysteinyl-[protein]</text>
        <dbReference type="Rhea" id="RHEA:53428"/>
        <dbReference type="Rhea" id="RHEA-COMP:10131"/>
        <dbReference type="Rhea" id="RHEA-COMP:10132"/>
        <dbReference type="Rhea" id="RHEA-COMP:13555"/>
        <dbReference type="Rhea" id="RHEA-COMP:13556"/>
        <dbReference type="ChEBI" id="CHEBI:29950"/>
        <dbReference type="ChEBI" id="CHEBI:82612"/>
        <dbReference type="ChEBI" id="CHEBI:137386"/>
        <dbReference type="ChEBI" id="CHEBI:137387"/>
        <dbReference type="EC" id="2.1.1.63"/>
    </reaction>
</comment>
<evidence type="ECO:0000313" key="13">
    <source>
        <dbReference type="Proteomes" id="UP000188243"/>
    </source>
</evidence>
<dbReference type="Gene3D" id="3.30.160.70">
    <property type="entry name" value="Methylated DNA-protein cysteine methyltransferase domain"/>
    <property type="match status" value="1"/>
</dbReference>
<dbReference type="EMBL" id="CP019628">
    <property type="protein sequence ID" value="AQP98339.1"/>
    <property type="molecule type" value="Genomic_DNA"/>
</dbReference>
<dbReference type="Gene3D" id="1.10.10.10">
    <property type="entry name" value="Winged helix-like DNA-binding domain superfamily/Winged helix DNA-binding domain"/>
    <property type="match status" value="1"/>
</dbReference>
<dbReference type="NCBIfam" id="TIGR00589">
    <property type="entry name" value="ogt"/>
    <property type="match status" value="1"/>
</dbReference>
<dbReference type="Proteomes" id="UP000188243">
    <property type="component" value="Chromosome"/>
</dbReference>
<evidence type="ECO:0000256" key="9">
    <source>
        <dbReference type="HAMAP-Rule" id="MF_00772"/>
    </source>
</evidence>
<organism evidence="12 13">
    <name type="scientific">Pseudoalteromonas aliena</name>
    <dbReference type="NCBI Taxonomy" id="247523"/>
    <lineage>
        <taxon>Bacteria</taxon>
        <taxon>Pseudomonadati</taxon>
        <taxon>Pseudomonadota</taxon>
        <taxon>Gammaproteobacteria</taxon>
        <taxon>Alteromonadales</taxon>
        <taxon>Pseudoalteromonadaceae</taxon>
        <taxon>Pseudoalteromonas</taxon>
    </lineage>
</organism>
<dbReference type="Pfam" id="PF01035">
    <property type="entry name" value="DNA_binding_1"/>
    <property type="match status" value="1"/>
</dbReference>
<dbReference type="SUPFAM" id="SSF53155">
    <property type="entry name" value="Methylated DNA-protein cysteine methyltransferase domain"/>
    <property type="match status" value="1"/>
</dbReference>
<evidence type="ECO:0000256" key="5">
    <source>
        <dbReference type="ARBA" id="ARBA00022679"/>
    </source>
</evidence>
<sequence length="158" mass="17410">MIIQTSISSPIDDIIIQATDKGVSYVGFYPPVEYPHTPFEKVTNKAVLICAAQLNEYFAKKRTTFDVPLDTKGTVFQQSVWQALLTVPFGQSQTYGYIANQLNNPKAVRAVGAANGKNPISIIVPCHRIIGANAKLTGYAGGLDRKRWLLKHEGLNLY</sequence>
<evidence type="ECO:0000259" key="11">
    <source>
        <dbReference type="Pfam" id="PF02870"/>
    </source>
</evidence>
<dbReference type="GO" id="GO:0003908">
    <property type="term" value="F:methylated-DNA-[protein]-cysteine S-methyltransferase activity"/>
    <property type="evidence" value="ECO:0007669"/>
    <property type="project" value="UniProtKB-UniRule"/>
</dbReference>
<name>A0A1Q2GT94_9GAMM</name>
<dbReference type="InterPro" id="IPR023546">
    <property type="entry name" value="MGMT"/>
</dbReference>
<comment type="miscellaneous">
    <text evidence="9">This enzyme catalyzes only one turnover and therefore is not strictly catalytic. According to one definition, an enzyme is a biocatalyst that acts repeatedly and over many reaction cycles.</text>
</comment>
<gene>
    <name evidence="12" type="ORF">B0W48_00130</name>
</gene>
<keyword evidence="7 9" id="KW-0234">DNA repair</keyword>
<dbReference type="SUPFAM" id="SSF46767">
    <property type="entry name" value="Methylated DNA-protein cysteine methyltransferase, C-terminal domain"/>
    <property type="match status" value="1"/>
</dbReference>
<dbReference type="InterPro" id="IPR001497">
    <property type="entry name" value="MethylDNA_cys_MeTrfase_AS"/>
</dbReference>
<feature type="active site" description="Nucleophile; methyl group acceptor" evidence="9">
    <location>
        <position position="126"/>
    </location>
</feature>
<evidence type="ECO:0000259" key="10">
    <source>
        <dbReference type="Pfam" id="PF01035"/>
    </source>
</evidence>
<comment type="similarity">
    <text evidence="2 9">Belongs to the MGMT family.</text>
</comment>
<keyword evidence="6 9" id="KW-0227">DNA damage</keyword>
<dbReference type="InterPro" id="IPR008332">
    <property type="entry name" value="MethylG_MeTrfase_N"/>
</dbReference>
<keyword evidence="5 9" id="KW-0808">Transferase</keyword>